<comment type="similarity">
    <text evidence="2">Belongs to the MotB family.</text>
</comment>
<evidence type="ECO:0000256" key="4">
    <source>
        <dbReference type="ARBA" id="ARBA00022692"/>
    </source>
</evidence>
<dbReference type="PRINTS" id="PR01023">
    <property type="entry name" value="NAFLGMOTY"/>
</dbReference>
<evidence type="ECO:0000256" key="2">
    <source>
        <dbReference type="ARBA" id="ARBA00008914"/>
    </source>
</evidence>
<keyword evidence="3" id="KW-1003">Cell membrane</keyword>
<proteinExistence type="inferred from homology"/>
<evidence type="ECO:0000256" key="3">
    <source>
        <dbReference type="ARBA" id="ARBA00022475"/>
    </source>
</evidence>
<evidence type="ECO:0000313" key="11">
    <source>
        <dbReference type="Proteomes" id="UP000516160"/>
    </source>
</evidence>
<feature type="transmembrane region" description="Helical" evidence="8">
    <location>
        <begin position="16"/>
        <end position="37"/>
    </location>
</feature>
<dbReference type="InterPro" id="IPR006665">
    <property type="entry name" value="OmpA-like"/>
</dbReference>
<dbReference type="RefSeq" id="WP_213166817.1">
    <property type="nucleotide sequence ID" value="NZ_CP058559.1"/>
</dbReference>
<dbReference type="InterPro" id="IPR036737">
    <property type="entry name" value="OmpA-like_sf"/>
</dbReference>
<comment type="subcellular location">
    <subcellularLocation>
        <location evidence="1">Cell membrane</location>
        <topology evidence="1">Single-pass membrane protein</topology>
    </subcellularLocation>
</comment>
<name>A0A7G9WCL3_ALKCA</name>
<sequence>MRRRRSKDESVGQDNWLLTYSDVITLVLCMFIMLYSFSTIDAQKFQQLVTSLNQSFSGVLDGGKIISPDELDNIPKEEEPPLDEGEEIDEEFISTYEQILSLINDYGLEDRVFIGIEPKGVEIRFSDGIFFAPGRADIKSSAMELLDKLTGIFQEIDNEIHIEGHTDTIPINTVQFPSNWELSAGRAISVVKHFEEKGIDSQRLGALGFGEYRPIDTNETPQGRQANRRVNIIVLRSSAD</sequence>
<accession>A0A7G9WCL3</accession>
<evidence type="ECO:0000256" key="7">
    <source>
        <dbReference type="PROSITE-ProRule" id="PRU00473"/>
    </source>
</evidence>
<evidence type="ECO:0000256" key="8">
    <source>
        <dbReference type="SAM" id="Phobius"/>
    </source>
</evidence>
<dbReference type="Proteomes" id="UP000516160">
    <property type="component" value="Chromosome"/>
</dbReference>
<dbReference type="PANTHER" id="PTHR30329:SF21">
    <property type="entry name" value="LIPOPROTEIN YIAD-RELATED"/>
    <property type="match status" value="1"/>
</dbReference>
<protein>
    <submittedName>
        <fullName evidence="10">OmpA family protein</fullName>
    </submittedName>
</protein>
<organism evidence="10 11">
    <name type="scientific">Alkalicella caledoniensis</name>
    <dbReference type="NCBI Taxonomy" id="2731377"/>
    <lineage>
        <taxon>Bacteria</taxon>
        <taxon>Bacillati</taxon>
        <taxon>Bacillota</taxon>
        <taxon>Clostridia</taxon>
        <taxon>Eubacteriales</taxon>
        <taxon>Proteinivoracaceae</taxon>
        <taxon>Alkalicella</taxon>
    </lineage>
</organism>
<keyword evidence="4 8" id="KW-0812">Transmembrane</keyword>
<dbReference type="KEGG" id="acae:HYG86_17415"/>
<evidence type="ECO:0000259" key="9">
    <source>
        <dbReference type="PROSITE" id="PS51123"/>
    </source>
</evidence>
<dbReference type="InterPro" id="IPR050330">
    <property type="entry name" value="Bact_OuterMem_StrucFunc"/>
</dbReference>
<dbReference type="InterPro" id="IPR025713">
    <property type="entry name" value="MotB-like_N_dom"/>
</dbReference>
<keyword evidence="5 8" id="KW-1133">Transmembrane helix</keyword>
<reference evidence="10 11" key="1">
    <citation type="submission" date="2020-07" db="EMBL/GenBank/DDBJ databases">
        <title>Alkalicella. sp. LB2 genome.</title>
        <authorList>
            <person name="Postec A."/>
            <person name="Quemeneur M."/>
        </authorList>
    </citation>
    <scope>NUCLEOTIDE SEQUENCE [LARGE SCALE GENOMIC DNA]</scope>
    <source>
        <strain evidence="10 11">LB2</strain>
    </source>
</reference>
<keyword evidence="6 7" id="KW-0472">Membrane</keyword>
<dbReference type="PANTHER" id="PTHR30329">
    <property type="entry name" value="STATOR ELEMENT OF FLAGELLAR MOTOR COMPLEX"/>
    <property type="match status" value="1"/>
</dbReference>
<evidence type="ECO:0000256" key="6">
    <source>
        <dbReference type="ARBA" id="ARBA00023136"/>
    </source>
</evidence>
<gene>
    <name evidence="10" type="ORF">HYG86_17415</name>
</gene>
<dbReference type="GO" id="GO:0005886">
    <property type="term" value="C:plasma membrane"/>
    <property type="evidence" value="ECO:0007669"/>
    <property type="project" value="UniProtKB-SubCell"/>
</dbReference>
<dbReference type="Pfam" id="PF13677">
    <property type="entry name" value="MotB_plug"/>
    <property type="match status" value="1"/>
</dbReference>
<keyword evidence="11" id="KW-1185">Reference proteome</keyword>
<dbReference type="Gene3D" id="3.30.1330.60">
    <property type="entry name" value="OmpA-like domain"/>
    <property type="match status" value="1"/>
</dbReference>
<feature type="domain" description="OmpA-like" evidence="9">
    <location>
        <begin position="118"/>
        <end position="238"/>
    </location>
</feature>
<dbReference type="AlphaFoldDB" id="A0A7G9WCL3"/>
<dbReference type="EMBL" id="CP058559">
    <property type="protein sequence ID" value="QNO16425.1"/>
    <property type="molecule type" value="Genomic_DNA"/>
</dbReference>
<dbReference type="Pfam" id="PF00691">
    <property type="entry name" value="OmpA"/>
    <property type="match status" value="1"/>
</dbReference>
<evidence type="ECO:0000256" key="1">
    <source>
        <dbReference type="ARBA" id="ARBA00004162"/>
    </source>
</evidence>
<evidence type="ECO:0000256" key="5">
    <source>
        <dbReference type="ARBA" id="ARBA00022989"/>
    </source>
</evidence>
<dbReference type="CDD" id="cd07185">
    <property type="entry name" value="OmpA_C-like"/>
    <property type="match status" value="1"/>
</dbReference>
<dbReference type="PROSITE" id="PS51123">
    <property type="entry name" value="OMPA_2"/>
    <property type="match status" value="1"/>
</dbReference>
<evidence type="ECO:0000313" key="10">
    <source>
        <dbReference type="EMBL" id="QNO16425.1"/>
    </source>
</evidence>
<dbReference type="SUPFAM" id="SSF103088">
    <property type="entry name" value="OmpA-like"/>
    <property type="match status" value="1"/>
</dbReference>